<dbReference type="GO" id="GO:0016020">
    <property type="term" value="C:membrane"/>
    <property type="evidence" value="ECO:0007669"/>
    <property type="project" value="UniProtKB-SubCell"/>
</dbReference>
<feature type="transmembrane region" description="Helical" evidence="6">
    <location>
        <begin position="216"/>
        <end position="237"/>
    </location>
</feature>
<dbReference type="InterPro" id="IPR002293">
    <property type="entry name" value="AA/rel_permease1"/>
</dbReference>
<feature type="transmembrane region" description="Helical" evidence="6">
    <location>
        <begin position="174"/>
        <end position="196"/>
    </location>
</feature>
<reference evidence="7 8" key="1">
    <citation type="submission" date="2020-02" db="EMBL/GenBank/DDBJ databases">
        <title>Draft genome sequence of Haematococcus lacustris strain NIES-144.</title>
        <authorList>
            <person name="Morimoto D."/>
            <person name="Nakagawa S."/>
            <person name="Yoshida T."/>
            <person name="Sawayama S."/>
        </authorList>
    </citation>
    <scope>NUCLEOTIDE SEQUENCE [LARGE SCALE GENOMIC DNA]</scope>
    <source>
        <strain evidence="7 8">NIES-144</strain>
    </source>
</reference>
<dbReference type="PROSITE" id="PS00218">
    <property type="entry name" value="AMINO_ACID_PERMEASE_1"/>
    <property type="match status" value="1"/>
</dbReference>
<feature type="non-terminal residue" evidence="7">
    <location>
        <position position="482"/>
    </location>
</feature>
<feature type="transmembrane region" description="Helical" evidence="6">
    <location>
        <begin position="45"/>
        <end position="71"/>
    </location>
</feature>
<feature type="transmembrane region" description="Helical" evidence="6">
    <location>
        <begin position="464"/>
        <end position="481"/>
    </location>
</feature>
<keyword evidence="3 6" id="KW-0812">Transmembrane</keyword>
<evidence type="ECO:0000313" key="8">
    <source>
        <dbReference type="Proteomes" id="UP000485058"/>
    </source>
</evidence>
<accession>A0A699ZY00</accession>
<feature type="transmembrane region" description="Helical" evidence="6">
    <location>
        <begin position="258"/>
        <end position="282"/>
    </location>
</feature>
<dbReference type="Proteomes" id="UP000485058">
    <property type="component" value="Unassembled WGS sequence"/>
</dbReference>
<evidence type="ECO:0000256" key="6">
    <source>
        <dbReference type="SAM" id="Phobius"/>
    </source>
</evidence>
<feature type="transmembrane region" description="Helical" evidence="6">
    <location>
        <begin position="12"/>
        <end position="33"/>
    </location>
</feature>
<dbReference type="AlphaFoldDB" id="A0A699ZY00"/>
<evidence type="ECO:0000256" key="4">
    <source>
        <dbReference type="ARBA" id="ARBA00022989"/>
    </source>
</evidence>
<feature type="transmembrane region" description="Helical" evidence="6">
    <location>
        <begin position="369"/>
        <end position="389"/>
    </location>
</feature>
<comment type="caution">
    <text evidence="7">The sequence shown here is derived from an EMBL/GenBank/DDBJ whole genome shotgun (WGS) entry which is preliminary data.</text>
</comment>
<evidence type="ECO:0000256" key="1">
    <source>
        <dbReference type="ARBA" id="ARBA00004141"/>
    </source>
</evidence>
<feature type="transmembrane region" description="Helical" evidence="6">
    <location>
        <begin position="437"/>
        <end position="458"/>
    </location>
</feature>
<dbReference type="PANTHER" id="PTHR45649:SF26">
    <property type="entry name" value="OS04G0435100 PROTEIN"/>
    <property type="match status" value="1"/>
</dbReference>
<dbReference type="PIRSF" id="PIRSF006060">
    <property type="entry name" value="AA_transporter"/>
    <property type="match status" value="1"/>
</dbReference>
<keyword evidence="8" id="KW-1185">Reference proteome</keyword>
<dbReference type="InterPro" id="IPR004840">
    <property type="entry name" value="Amino_acid_permease_CS"/>
</dbReference>
<proteinExistence type="predicted"/>
<evidence type="ECO:0000256" key="5">
    <source>
        <dbReference type="ARBA" id="ARBA00023136"/>
    </source>
</evidence>
<organism evidence="7 8">
    <name type="scientific">Haematococcus lacustris</name>
    <name type="common">Green alga</name>
    <name type="synonym">Haematococcus pluvialis</name>
    <dbReference type="NCBI Taxonomy" id="44745"/>
    <lineage>
        <taxon>Eukaryota</taxon>
        <taxon>Viridiplantae</taxon>
        <taxon>Chlorophyta</taxon>
        <taxon>core chlorophytes</taxon>
        <taxon>Chlorophyceae</taxon>
        <taxon>CS clade</taxon>
        <taxon>Chlamydomonadales</taxon>
        <taxon>Haematococcaceae</taxon>
        <taxon>Haematococcus</taxon>
    </lineage>
</organism>
<sequence length="482" mass="51866">MALELQRTFSMLTNACCAAATMSIWVATDSYATQGLAYGGPVVVIWGWVLVSCLSVAIALCMAELVSAFPTSGEWLRGGMYYWSFMLAPRKHRLLACWLTGWMNLLGQVANTASLELGLTKFVVNTLVKLHTVGPGEQPGYQATPYQAMAVLAALLILHATLNSMGHGVTRVMLVFSGLWNVVATLGFCAMLVGVAPTHQTASFALTKWQSGSETSGISSSLYICVVGLLMSQWSIMGYDACVHLAEETVDVGTSVSWGLVLAVAGSCGMGLCTLLCLNFSMQSLDNLVKEDSVTTGMAQLTWDVFKARYGYGHGSIASMSSIVLVAMFMSCLTAITANSRMVYAFSRDGAMLGSRWWRQLSARGQQPVAGAWLMALLSFLLGLPGVFMPQYLKALSAACVVALTLSYGTPIALSMWRGPEGYVHGPWHLGRWSRPLAAVSCTWILFISIVFCLPMAYPMTPGNANWAPLILSLLLAFALLL</sequence>
<protein>
    <submittedName>
        <fullName evidence="7">Uncharacterized protein</fullName>
    </submittedName>
</protein>
<comment type="subcellular location">
    <subcellularLocation>
        <location evidence="1">Membrane</location>
        <topology evidence="1">Multi-pass membrane protein</topology>
    </subcellularLocation>
</comment>
<dbReference type="GO" id="GO:0022857">
    <property type="term" value="F:transmembrane transporter activity"/>
    <property type="evidence" value="ECO:0007669"/>
    <property type="project" value="InterPro"/>
</dbReference>
<dbReference type="Pfam" id="PF13520">
    <property type="entry name" value="AA_permease_2"/>
    <property type="match status" value="1"/>
</dbReference>
<keyword evidence="4 6" id="KW-1133">Transmembrane helix</keyword>
<keyword evidence="2" id="KW-0813">Transport</keyword>
<feature type="transmembrane region" description="Helical" evidence="6">
    <location>
        <begin position="144"/>
        <end position="162"/>
    </location>
</feature>
<feature type="transmembrane region" description="Helical" evidence="6">
    <location>
        <begin position="317"/>
        <end position="338"/>
    </location>
</feature>
<name>A0A699ZY00_HAELA</name>
<keyword evidence="5 6" id="KW-0472">Membrane</keyword>
<gene>
    <name evidence="7" type="ORF">HaLaN_18071</name>
</gene>
<dbReference type="GO" id="GO:0006865">
    <property type="term" value="P:amino acid transport"/>
    <property type="evidence" value="ECO:0007669"/>
    <property type="project" value="InterPro"/>
</dbReference>
<dbReference type="EMBL" id="BLLF01001714">
    <property type="protein sequence ID" value="GFH20872.1"/>
    <property type="molecule type" value="Genomic_DNA"/>
</dbReference>
<dbReference type="PANTHER" id="PTHR45649">
    <property type="entry name" value="AMINO-ACID PERMEASE BAT1"/>
    <property type="match status" value="1"/>
</dbReference>
<evidence type="ECO:0000256" key="2">
    <source>
        <dbReference type="ARBA" id="ARBA00022448"/>
    </source>
</evidence>
<evidence type="ECO:0000256" key="3">
    <source>
        <dbReference type="ARBA" id="ARBA00022692"/>
    </source>
</evidence>
<evidence type="ECO:0000313" key="7">
    <source>
        <dbReference type="EMBL" id="GFH20872.1"/>
    </source>
</evidence>
<feature type="transmembrane region" description="Helical" evidence="6">
    <location>
        <begin position="395"/>
        <end position="417"/>
    </location>
</feature>
<dbReference type="Gene3D" id="1.20.1740.10">
    <property type="entry name" value="Amino acid/polyamine transporter I"/>
    <property type="match status" value="1"/>
</dbReference>